<evidence type="ECO:0000313" key="5">
    <source>
        <dbReference type="Proteomes" id="UP001210528"/>
    </source>
</evidence>
<evidence type="ECO:0000256" key="1">
    <source>
        <dbReference type="SAM" id="MobiDB-lite"/>
    </source>
</evidence>
<evidence type="ECO:0000313" key="3">
    <source>
        <dbReference type="EMBL" id="SNR66976.1"/>
    </source>
</evidence>
<reference evidence="3 4" key="1">
    <citation type="submission" date="2017-06" db="EMBL/GenBank/DDBJ databases">
        <authorList>
            <person name="Kim H.J."/>
            <person name="Triplett B.A."/>
        </authorList>
    </citation>
    <scope>NUCLEOTIDE SEQUENCE [LARGE SCALE GENOMIC DNA]</scope>
    <source>
        <strain evidence="3 4">DSM 19316</strain>
    </source>
</reference>
<sequence length="84" mass="9319">MDRKNGMLIGESLSEESKRRRDDVIDTGAFGIQASGSDVVFFQGVLPDINRTVRGSEPIDKQIEMCLDQLELMLETVPGTSWTS</sequence>
<proteinExistence type="predicted"/>
<dbReference type="Proteomes" id="UP001210528">
    <property type="component" value="Unassembled WGS sequence"/>
</dbReference>
<dbReference type="EMBL" id="FZNK01000009">
    <property type="protein sequence ID" value="SNR66976.1"/>
    <property type="molecule type" value="Genomic_DNA"/>
</dbReference>
<organism evidence="3 4">
    <name type="scientific">Halorubrum ezzemoulense</name>
    <name type="common">Halorubrum chaoviator</name>
    <dbReference type="NCBI Taxonomy" id="337243"/>
    <lineage>
        <taxon>Archaea</taxon>
        <taxon>Methanobacteriati</taxon>
        <taxon>Methanobacteriota</taxon>
        <taxon>Stenosarchaea group</taxon>
        <taxon>Halobacteria</taxon>
        <taxon>Halobacteriales</taxon>
        <taxon>Haloferacaceae</taxon>
        <taxon>Halorubrum</taxon>
    </lineage>
</organism>
<keyword evidence="5" id="KW-1185">Reference proteome</keyword>
<evidence type="ECO:0000313" key="2">
    <source>
        <dbReference type="EMBL" id="MDB2293801.1"/>
    </source>
</evidence>
<dbReference type="AlphaFoldDB" id="A0A238Y6T2"/>
<name>A0A238Y6T2_HALEZ</name>
<accession>A0A238Y6T2</accession>
<feature type="region of interest" description="Disordered" evidence="1">
    <location>
        <begin position="1"/>
        <end position="20"/>
    </location>
</feature>
<reference evidence="2 5" key="2">
    <citation type="submission" date="2023-01" db="EMBL/GenBank/DDBJ databases">
        <title>Halorubrum ezzemoulense from Santa Pola, Spain.</title>
        <authorList>
            <person name="Feng Y."/>
            <person name="Louyakis A.S."/>
            <person name="Gogarten J.P."/>
        </authorList>
    </citation>
    <scope>NUCLEOTIDE SEQUENCE [LARGE SCALE GENOMIC DNA]</scope>
    <source>
        <strain evidence="2 5">AMM015</strain>
    </source>
</reference>
<dbReference type="Proteomes" id="UP000198297">
    <property type="component" value="Unassembled WGS sequence"/>
</dbReference>
<evidence type="ECO:0000313" key="4">
    <source>
        <dbReference type="Proteomes" id="UP000198297"/>
    </source>
</evidence>
<dbReference type="RefSeq" id="WP_089309000.1">
    <property type="nucleotide sequence ID" value="NZ_FZNK01000009.1"/>
</dbReference>
<gene>
    <name evidence="2" type="ORF">PM085_16225</name>
    <name evidence="3" type="ORF">SAMN06266787_10948</name>
</gene>
<protein>
    <submittedName>
        <fullName evidence="2">Endoribonuclease L-PSP</fullName>
    </submittedName>
</protein>
<dbReference type="EMBL" id="JAQLUK010000031">
    <property type="protein sequence ID" value="MDB2293801.1"/>
    <property type="molecule type" value="Genomic_DNA"/>
</dbReference>